<dbReference type="GO" id="GO:0000287">
    <property type="term" value="F:magnesium ion binding"/>
    <property type="evidence" value="ECO:0007669"/>
    <property type="project" value="InterPro"/>
</dbReference>
<evidence type="ECO:0000313" key="1">
    <source>
        <dbReference type="EMBL" id="KKK72643.1"/>
    </source>
</evidence>
<dbReference type="InterPro" id="IPR008822">
    <property type="entry name" value="Endonuclease_RusA-like"/>
</dbReference>
<dbReference type="InterPro" id="IPR036614">
    <property type="entry name" value="RusA-like_sf"/>
</dbReference>
<accession>A0A0F8XUK1</accession>
<dbReference type="SUPFAM" id="SSF103084">
    <property type="entry name" value="Holliday junction resolvase RusA"/>
    <property type="match status" value="1"/>
</dbReference>
<proteinExistence type="predicted"/>
<dbReference type="Gene3D" id="3.30.1330.70">
    <property type="entry name" value="Holliday junction resolvase RusA"/>
    <property type="match status" value="1"/>
</dbReference>
<name>A0A0F8XUK1_9ZZZZ</name>
<dbReference type="AlphaFoldDB" id="A0A0F8XUK1"/>
<comment type="caution">
    <text evidence="1">The sequence shown here is derived from an EMBL/GenBank/DDBJ whole genome shotgun (WGS) entry which is preliminary data.</text>
</comment>
<sequence length="167" mass="19739">MRRVRQAVSGGSYTKNRYRKTHQLQRRVSALVFDERHSQIRARDFAVINIRLQWPPTVNNYTTVARGRKILSDRGRKYKRRSILELMEQHAPRGLKGRLEVKIDAYPPDKRKRDLDNLCKPILDSLQDYGMFADDEQIDVLRIRRREITRPGHVRVYISEILPCALT</sequence>
<dbReference type="Pfam" id="PF05866">
    <property type="entry name" value="RusA"/>
    <property type="match status" value="1"/>
</dbReference>
<dbReference type="EMBL" id="LAZR01057159">
    <property type="protein sequence ID" value="KKK72643.1"/>
    <property type="molecule type" value="Genomic_DNA"/>
</dbReference>
<dbReference type="GO" id="GO:0006281">
    <property type="term" value="P:DNA repair"/>
    <property type="evidence" value="ECO:0007669"/>
    <property type="project" value="UniProtKB-KW"/>
</dbReference>
<reference evidence="1" key="1">
    <citation type="journal article" date="2015" name="Nature">
        <title>Complex archaea that bridge the gap between prokaryotes and eukaryotes.</title>
        <authorList>
            <person name="Spang A."/>
            <person name="Saw J.H."/>
            <person name="Jorgensen S.L."/>
            <person name="Zaremba-Niedzwiedzka K."/>
            <person name="Martijn J."/>
            <person name="Lind A.E."/>
            <person name="van Eijk R."/>
            <person name="Schleper C."/>
            <person name="Guy L."/>
            <person name="Ettema T.J."/>
        </authorList>
    </citation>
    <scope>NUCLEOTIDE SEQUENCE</scope>
</reference>
<gene>
    <name evidence="1" type="ORF">LCGC14_2901820</name>
</gene>
<dbReference type="GO" id="GO:0008821">
    <property type="term" value="F:crossover junction DNA endonuclease activity"/>
    <property type="evidence" value="ECO:0007669"/>
    <property type="project" value="UniProtKB-EC"/>
</dbReference>
<organism evidence="1">
    <name type="scientific">marine sediment metagenome</name>
    <dbReference type="NCBI Taxonomy" id="412755"/>
    <lineage>
        <taxon>unclassified sequences</taxon>
        <taxon>metagenomes</taxon>
        <taxon>ecological metagenomes</taxon>
    </lineage>
</organism>
<dbReference type="GO" id="GO:0006310">
    <property type="term" value="P:DNA recombination"/>
    <property type="evidence" value="ECO:0007669"/>
    <property type="project" value="UniProtKB-KW"/>
</dbReference>
<protein>
    <submittedName>
        <fullName evidence="1">Uncharacterized protein</fullName>
    </submittedName>
</protein>